<name>A0A381YM06_9ZZZZ</name>
<dbReference type="InterPro" id="IPR002504">
    <property type="entry name" value="NADK"/>
</dbReference>
<dbReference type="PANTHER" id="PTHR40697:SF3">
    <property type="entry name" value="ACETOIN CATABOLISM PROTEIN X"/>
    <property type="match status" value="1"/>
</dbReference>
<dbReference type="GO" id="GO:0003951">
    <property type="term" value="F:NAD+ kinase activity"/>
    <property type="evidence" value="ECO:0007669"/>
    <property type="project" value="InterPro"/>
</dbReference>
<gene>
    <name evidence="1" type="ORF">METZ01_LOCUS130397</name>
</gene>
<dbReference type="SUPFAM" id="SSF111331">
    <property type="entry name" value="NAD kinase/diacylglycerol kinase-like"/>
    <property type="match status" value="1"/>
</dbReference>
<proteinExistence type="predicted"/>
<reference evidence="1" key="1">
    <citation type="submission" date="2018-05" db="EMBL/GenBank/DDBJ databases">
        <authorList>
            <person name="Lanie J.A."/>
            <person name="Ng W.-L."/>
            <person name="Kazmierczak K.M."/>
            <person name="Andrzejewski T.M."/>
            <person name="Davidsen T.M."/>
            <person name="Wayne K.J."/>
            <person name="Tettelin H."/>
            <person name="Glass J.I."/>
            <person name="Rusch D."/>
            <person name="Podicherti R."/>
            <person name="Tsui H.-C.T."/>
            <person name="Winkler M.E."/>
        </authorList>
    </citation>
    <scope>NUCLEOTIDE SEQUENCE</scope>
</reference>
<evidence type="ECO:0000313" key="1">
    <source>
        <dbReference type="EMBL" id="SVA77543.1"/>
    </source>
</evidence>
<dbReference type="EMBL" id="UINC01018456">
    <property type="protein sequence ID" value="SVA77543.1"/>
    <property type="molecule type" value="Genomic_DNA"/>
</dbReference>
<dbReference type="GO" id="GO:0006741">
    <property type="term" value="P:NADP+ biosynthetic process"/>
    <property type="evidence" value="ECO:0007669"/>
    <property type="project" value="InterPro"/>
</dbReference>
<dbReference type="AlphaFoldDB" id="A0A381YM06"/>
<protein>
    <recommendedName>
        <fullName evidence="2">ATP-NAD kinase</fullName>
    </recommendedName>
</protein>
<sequence>MSQKPIGIIVNPKSGKDVRRIVSHASTITNFEKVNILKRILLGIIATGARWVVYMPDSKDLVGNAFRLIDNKDGLNVSPLNIPIVGNEKDTISATEQMVKIGVGVIITLGGDGTNRLVAKTTNNVPIVPISTGTNNIFPKFIEGTKAGLAAGISLNTIENEKDKNNLCLQAKMIQVEYNGSYDNALIDFAISSSIHLGSRALWNPENLLHLFVTQATTGAIGLTGIVGSVMPISKYDSFGAYAKLGNKKFVKAILASGSVNKVGIDSVEKIDIGIQKKLYLKQGSLWADGEKLTIINESEITVSVIKEGPRILNLKSLFKLAVRNGLLCSI</sequence>
<dbReference type="InterPro" id="IPR016064">
    <property type="entry name" value="NAD/diacylglycerol_kinase_sf"/>
</dbReference>
<dbReference type="PANTHER" id="PTHR40697">
    <property type="entry name" value="ACETOIN CATABOLISM PROTEIN X"/>
    <property type="match status" value="1"/>
</dbReference>
<organism evidence="1">
    <name type="scientific">marine metagenome</name>
    <dbReference type="NCBI Taxonomy" id="408172"/>
    <lineage>
        <taxon>unclassified sequences</taxon>
        <taxon>metagenomes</taxon>
        <taxon>ecological metagenomes</taxon>
    </lineage>
</organism>
<accession>A0A381YM06</accession>
<evidence type="ECO:0008006" key="2">
    <source>
        <dbReference type="Google" id="ProtNLM"/>
    </source>
</evidence>
<dbReference type="InterPro" id="IPR039065">
    <property type="entry name" value="AcoX-like"/>
</dbReference>
<dbReference type="Pfam" id="PF01513">
    <property type="entry name" value="NAD_kinase"/>
    <property type="match status" value="1"/>
</dbReference>